<evidence type="ECO:0008006" key="12">
    <source>
        <dbReference type="Google" id="ProtNLM"/>
    </source>
</evidence>
<organism evidence="10 11">
    <name type="scientific">Domibacillus iocasae</name>
    <dbReference type="NCBI Taxonomy" id="1714016"/>
    <lineage>
        <taxon>Bacteria</taxon>
        <taxon>Bacillati</taxon>
        <taxon>Bacillota</taxon>
        <taxon>Bacilli</taxon>
        <taxon>Bacillales</taxon>
        <taxon>Bacillaceae</taxon>
        <taxon>Domibacillus</taxon>
    </lineage>
</organism>
<gene>
    <name evidence="10" type="ORF">BA724_01350</name>
</gene>
<comment type="similarity">
    <text evidence="5">Belongs to the methyl-accepting chemotaxis (MCP) protein family.</text>
</comment>
<evidence type="ECO:0000256" key="7">
    <source>
        <dbReference type="SAM" id="Phobius"/>
    </source>
</evidence>
<evidence type="ECO:0000256" key="5">
    <source>
        <dbReference type="ARBA" id="ARBA00029447"/>
    </source>
</evidence>
<dbReference type="InterPro" id="IPR003660">
    <property type="entry name" value="HAMP_dom"/>
</dbReference>
<evidence type="ECO:0000313" key="10">
    <source>
        <dbReference type="EMBL" id="OES45495.1"/>
    </source>
</evidence>
<dbReference type="InterPro" id="IPR004089">
    <property type="entry name" value="MCPsignal_dom"/>
</dbReference>
<protein>
    <recommendedName>
        <fullName evidence="12">Chemotaxis protein</fullName>
    </recommendedName>
</protein>
<comment type="subcellular location">
    <subcellularLocation>
        <location evidence="1">Cell membrane</location>
    </subcellularLocation>
</comment>
<dbReference type="STRING" id="1714016.BA724_01350"/>
<keyword evidence="7" id="KW-1133">Transmembrane helix</keyword>
<dbReference type="SMART" id="SM00283">
    <property type="entry name" value="MA"/>
    <property type="match status" value="1"/>
</dbReference>
<dbReference type="PROSITE" id="PS50111">
    <property type="entry name" value="CHEMOTAXIS_TRANSDUC_2"/>
    <property type="match status" value="1"/>
</dbReference>
<dbReference type="Pfam" id="PF00015">
    <property type="entry name" value="MCPsignal"/>
    <property type="match status" value="1"/>
</dbReference>
<dbReference type="PANTHER" id="PTHR32089:SF112">
    <property type="entry name" value="LYSOZYME-LIKE PROTEIN-RELATED"/>
    <property type="match status" value="1"/>
</dbReference>
<dbReference type="PANTHER" id="PTHR32089">
    <property type="entry name" value="METHYL-ACCEPTING CHEMOTAXIS PROTEIN MCPB"/>
    <property type="match status" value="1"/>
</dbReference>
<evidence type="ECO:0000256" key="6">
    <source>
        <dbReference type="PROSITE-ProRule" id="PRU00284"/>
    </source>
</evidence>
<accession>A0A1E7DR76</accession>
<dbReference type="EMBL" id="MAMP01000012">
    <property type="protein sequence ID" value="OES45495.1"/>
    <property type="molecule type" value="Genomic_DNA"/>
</dbReference>
<dbReference type="CDD" id="cd06225">
    <property type="entry name" value="HAMP"/>
    <property type="match status" value="1"/>
</dbReference>
<proteinExistence type="inferred from homology"/>
<evidence type="ECO:0000256" key="1">
    <source>
        <dbReference type="ARBA" id="ARBA00004236"/>
    </source>
</evidence>
<evidence type="ECO:0000313" key="11">
    <source>
        <dbReference type="Proteomes" id="UP000095658"/>
    </source>
</evidence>
<dbReference type="CDD" id="cd11386">
    <property type="entry name" value="MCP_signal"/>
    <property type="match status" value="1"/>
</dbReference>
<dbReference type="SMART" id="SM00304">
    <property type="entry name" value="HAMP"/>
    <property type="match status" value="2"/>
</dbReference>
<dbReference type="Pfam" id="PF12729">
    <property type="entry name" value="4HB_MCP_1"/>
    <property type="match status" value="1"/>
</dbReference>
<dbReference type="Gene3D" id="1.10.287.950">
    <property type="entry name" value="Methyl-accepting chemotaxis protein"/>
    <property type="match status" value="1"/>
</dbReference>
<name>A0A1E7DR76_9BACI</name>
<keyword evidence="2" id="KW-1003">Cell membrane</keyword>
<dbReference type="PROSITE" id="PS50885">
    <property type="entry name" value="HAMP"/>
    <property type="match status" value="1"/>
</dbReference>
<feature type="domain" description="HAMP" evidence="9">
    <location>
        <begin position="203"/>
        <end position="256"/>
    </location>
</feature>
<comment type="caution">
    <text evidence="10">The sequence shown here is derived from an EMBL/GenBank/DDBJ whole genome shotgun (WGS) entry which is preliminary data.</text>
</comment>
<keyword evidence="4 6" id="KW-0807">Transducer</keyword>
<reference evidence="10 11" key="1">
    <citation type="submission" date="2016-06" db="EMBL/GenBank/DDBJ databases">
        <title>Domibacillus iocasae genome sequencing.</title>
        <authorList>
            <person name="Verma A."/>
            <person name="Pal Y."/>
            <person name="Ojha A.K."/>
            <person name="Krishnamurthi S."/>
        </authorList>
    </citation>
    <scope>NUCLEOTIDE SEQUENCE [LARGE SCALE GENOMIC DNA]</scope>
    <source>
        <strain evidence="10 11">DSM 29979</strain>
    </source>
</reference>
<dbReference type="Pfam" id="PF00672">
    <property type="entry name" value="HAMP"/>
    <property type="match status" value="1"/>
</dbReference>
<evidence type="ECO:0000259" key="8">
    <source>
        <dbReference type="PROSITE" id="PS50111"/>
    </source>
</evidence>
<feature type="transmembrane region" description="Helical" evidence="7">
    <location>
        <begin position="182"/>
        <end position="201"/>
    </location>
</feature>
<dbReference type="RefSeq" id="WP_069937493.1">
    <property type="nucleotide sequence ID" value="NZ_MAMP01000012.1"/>
</dbReference>
<dbReference type="OrthoDB" id="107771at2"/>
<dbReference type="SUPFAM" id="SSF58104">
    <property type="entry name" value="Methyl-accepting chemotaxis protein (MCP) signaling domain"/>
    <property type="match status" value="1"/>
</dbReference>
<feature type="domain" description="Methyl-accepting transducer" evidence="8">
    <location>
        <begin position="275"/>
        <end position="511"/>
    </location>
</feature>
<dbReference type="Proteomes" id="UP000095658">
    <property type="component" value="Unassembled WGS sequence"/>
</dbReference>
<evidence type="ECO:0000256" key="3">
    <source>
        <dbReference type="ARBA" id="ARBA00023136"/>
    </source>
</evidence>
<evidence type="ECO:0000256" key="4">
    <source>
        <dbReference type="ARBA" id="ARBA00023224"/>
    </source>
</evidence>
<sequence length="561" mass="60183">MNFTIGKKLMSGFLSIAILLGIISFISYYNIQKVDDSYSDLTERRAAILSNAKDIQIYASREISNVRGLLLEEEGAADALSESTAGINEKIKSTTNIVQLQEVKDLLKELSILNEEFKSKSEQFVTLVETNKGEAQKFAGEEVIPLAREIRDTADKVADLQAKAMEEGSKANTNMVHSVKTMVLILSIAAFILAIIIGTMITRMITKPILSLAKGAESIASGDLTQDDIQVKYRDEIGNLAESFNQMKMNLRELIHQVGSNAEQVAATSEELSASAEQTSKATEQISMAIQEVASGSEKQVSSTGESAQAVDEISRGMNQAASSIQSVADLTASTNEKASIGNTIVAQTVEQMNLVQDSTTESSEVVNALGQKSKEIGQIVELITQVANQTNLLALNAAIEAARAGEQGKGFAVVADEVRKLAEQSADAAGQIRDLIQEIQSEAEKAVQSMNNGADVVQEGIKMVDQTGEAFRDIVQSIEQIAVESQEVSAIVEQVSSSSQSMVGMMKDISHIVEQSAGNIQNVAASAEEQNAAMEEVSSSAVVLSEMAQDLQQVISRFKA</sequence>
<keyword evidence="7" id="KW-0812">Transmembrane</keyword>
<dbReference type="AlphaFoldDB" id="A0A1E7DR76"/>
<evidence type="ECO:0000259" key="9">
    <source>
        <dbReference type="PROSITE" id="PS50885"/>
    </source>
</evidence>
<evidence type="ECO:0000256" key="2">
    <source>
        <dbReference type="ARBA" id="ARBA00022475"/>
    </source>
</evidence>
<dbReference type="GO" id="GO:0005886">
    <property type="term" value="C:plasma membrane"/>
    <property type="evidence" value="ECO:0007669"/>
    <property type="project" value="UniProtKB-SubCell"/>
</dbReference>
<dbReference type="Gene3D" id="6.10.340.10">
    <property type="match status" value="1"/>
</dbReference>
<feature type="transmembrane region" description="Helical" evidence="7">
    <location>
        <begin position="12"/>
        <end position="31"/>
    </location>
</feature>
<dbReference type="InterPro" id="IPR024478">
    <property type="entry name" value="HlyB_4HB_MCP"/>
</dbReference>
<keyword evidence="3 7" id="KW-0472">Membrane</keyword>
<dbReference type="GO" id="GO:0007165">
    <property type="term" value="P:signal transduction"/>
    <property type="evidence" value="ECO:0007669"/>
    <property type="project" value="UniProtKB-KW"/>
</dbReference>
<keyword evidence="11" id="KW-1185">Reference proteome</keyword>